<accession>A0A923PFE9</accession>
<dbReference type="EMBL" id="JACSIT010000050">
    <property type="protein sequence ID" value="MBC6993090.1"/>
    <property type="molecule type" value="Genomic_DNA"/>
</dbReference>
<gene>
    <name evidence="1" type="ORF">H9S92_02860</name>
</gene>
<evidence type="ECO:0000313" key="1">
    <source>
        <dbReference type="EMBL" id="MBC6993090.1"/>
    </source>
</evidence>
<proteinExistence type="predicted"/>
<sequence length="339" mass="39150">MTASQNRFQRAFFERLSEKFPSRSDMVVSLGEVLHVGRDAVYRRMRGETVLSADELMLLSETFGVEAMPNGKRPSLPTMSYFQSEDRETSEQTYFIDLRKQSDLFLALPGINVDYASPELLIHYELMFPVLRSFKIFMYGITTWGLHKWKDQRFSSDLIPPATHALIDGIVRDAYRVPGRELWSIGILDVTLRQISYMYQVGRFAHPQDLETIFAELEAILDHLEAMARSGKRFYPGETPNEDSPTFRVYHNELSNTNNTIIIHSNTKNYLFSTLVNPSFLASRDPRILSDVVRWFDNLVEHANSLNAESGKYNTQYFGKLRQQLRATRETIRFGSGIF</sequence>
<reference evidence="1" key="1">
    <citation type="submission" date="2020-08" db="EMBL/GenBank/DDBJ databases">
        <title>Lewinella bacteria from marine environments.</title>
        <authorList>
            <person name="Zhong Y."/>
        </authorList>
    </citation>
    <scope>NUCLEOTIDE SEQUENCE</scope>
    <source>
        <strain evidence="1">KCTC 42187</strain>
    </source>
</reference>
<comment type="caution">
    <text evidence="1">The sequence shown here is derived from an EMBL/GenBank/DDBJ whole genome shotgun (WGS) entry which is preliminary data.</text>
</comment>
<keyword evidence="2" id="KW-1185">Reference proteome</keyword>
<dbReference type="AlphaFoldDB" id="A0A923PFE9"/>
<name>A0A923PFE9_9BACT</name>
<protein>
    <recommendedName>
        <fullName evidence="3">BetR domain-containing protein</fullName>
    </recommendedName>
</protein>
<evidence type="ECO:0008006" key="3">
    <source>
        <dbReference type="Google" id="ProtNLM"/>
    </source>
</evidence>
<evidence type="ECO:0000313" key="2">
    <source>
        <dbReference type="Proteomes" id="UP000650081"/>
    </source>
</evidence>
<dbReference type="RefSeq" id="WP_187465214.1">
    <property type="nucleotide sequence ID" value="NZ_JACSIT010000050.1"/>
</dbReference>
<dbReference type="Proteomes" id="UP000650081">
    <property type="component" value="Unassembled WGS sequence"/>
</dbReference>
<organism evidence="1 2">
    <name type="scientific">Neolewinella lacunae</name>
    <dbReference type="NCBI Taxonomy" id="1517758"/>
    <lineage>
        <taxon>Bacteria</taxon>
        <taxon>Pseudomonadati</taxon>
        <taxon>Bacteroidota</taxon>
        <taxon>Saprospiria</taxon>
        <taxon>Saprospirales</taxon>
        <taxon>Lewinellaceae</taxon>
        <taxon>Neolewinella</taxon>
    </lineage>
</organism>